<dbReference type="OrthoDB" id="1470350at2759"/>
<keyword evidence="3" id="KW-1185">Reference proteome</keyword>
<evidence type="ECO:0000313" key="1">
    <source>
        <dbReference type="EMBL" id="CAF1021643.1"/>
    </source>
</evidence>
<dbReference type="AlphaFoldDB" id="A0A815EGF9"/>
<proteinExistence type="predicted"/>
<organism evidence="2 3">
    <name type="scientific">Adineta steineri</name>
    <dbReference type="NCBI Taxonomy" id="433720"/>
    <lineage>
        <taxon>Eukaryota</taxon>
        <taxon>Metazoa</taxon>
        <taxon>Spiralia</taxon>
        <taxon>Gnathifera</taxon>
        <taxon>Rotifera</taxon>
        <taxon>Eurotatoria</taxon>
        <taxon>Bdelloidea</taxon>
        <taxon>Adinetida</taxon>
        <taxon>Adinetidae</taxon>
        <taxon>Adineta</taxon>
    </lineage>
</organism>
<accession>A0A815EGF9</accession>
<dbReference type="EMBL" id="CAJNOI010000081">
    <property type="protein sequence ID" value="CAF1021643.1"/>
    <property type="molecule type" value="Genomic_DNA"/>
</dbReference>
<gene>
    <name evidence="1" type="ORF">BJG266_LOCUS17029</name>
    <name evidence="2" type="ORF">QVE165_LOCUS31815</name>
</gene>
<protein>
    <submittedName>
        <fullName evidence="2">Uncharacterized protein</fullName>
    </submittedName>
</protein>
<evidence type="ECO:0000313" key="3">
    <source>
        <dbReference type="Proteomes" id="UP000663832"/>
    </source>
</evidence>
<name>A0A815EGF9_9BILA</name>
<dbReference type="Proteomes" id="UP000663877">
    <property type="component" value="Unassembled WGS sequence"/>
</dbReference>
<comment type="caution">
    <text evidence="2">The sequence shown here is derived from an EMBL/GenBank/DDBJ whole genome shotgun (WGS) entry which is preliminary data.</text>
</comment>
<reference evidence="2" key="1">
    <citation type="submission" date="2021-02" db="EMBL/GenBank/DDBJ databases">
        <authorList>
            <person name="Nowell W R."/>
        </authorList>
    </citation>
    <scope>NUCLEOTIDE SEQUENCE</scope>
</reference>
<sequence>MNNLLLSIVDHQGIPSTDQQIKDEALTFVLAGNLMLSYLSSMQEDIDGILPNGTEPTNKYFTTLVPFSERKGYRLDENA</sequence>
<dbReference type="EMBL" id="CAJNOM010000276">
    <property type="protein sequence ID" value="CAF1311481.1"/>
    <property type="molecule type" value="Genomic_DNA"/>
</dbReference>
<dbReference type="Proteomes" id="UP000663832">
    <property type="component" value="Unassembled WGS sequence"/>
</dbReference>
<evidence type="ECO:0000313" key="2">
    <source>
        <dbReference type="EMBL" id="CAF1311481.1"/>
    </source>
</evidence>